<evidence type="ECO:0000313" key="2">
    <source>
        <dbReference type="EMBL" id="SHF26918.1"/>
    </source>
</evidence>
<reference evidence="2 3" key="1">
    <citation type="submission" date="2016-11" db="EMBL/GenBank/DDBJ databases">
        <authorList>
            <person name="Jaros S."/>
            <person name="Januszkiewicz K."/>
            <person name="Wedrychowicz H."/>
        </authorList>
    </citation>
    <scope>NUCLEOTIDE SEQUENCE [LARGE SCALE GENOMIC DNA]</scope>
    <source>
        <strain evidence="2 3">DSM 17918</strain>
    </source>
</reference>
<keyword evidence="3" id="KW-1185">Reference proteome</keyword>
<proteinExistence type="predicted"/>
<dbReference type="SUPFAM" id="SSF51905">
    <property type="entry name" value="FAD/NAD(P)-binding domain"/>
    <property type="match status" value="1"/>
</dbReference>
<dbReference type="STRING" id="1121256.SAMN02746089_01596"/>
<dbReference type="InterPro" id="IPR006076">
    <property type="entry name" value="FAD-dep_OxRdtase"/>
</dbReference>
<gene>
    <name evidence="2" type="ORF">SAMN02746089_01596</name>
</gene>
<organism evidence="2 3">
    <name type="scientific">Caldanaerobius fijiensis DSM 17918</name>
    <dbReference type="NCBI Taxonomy" id="1121256"/>
    <lineage>
        <taxon>Bacteria</taxon>
        <taxon>Bacillati</taxon>
        <taxon>Bacillota</taxon>
        <taxon>Clostridia</taxon>
        <taxon>Thermoanaerobacterales</taxon>
        <taxon>Thermoanaerobacteraceae</taxon>
        <taxon>Caldanaerobius</taxon>
    </lineage>
</organism>
<dbReference type="EMBL" id="FQVH01000016">
    <property type="protein sequence ID" value="SHF26918.1"/>
    <property type="molecule type" value="Genomic_DNA"/>
</dbReference>
<dbReference type="Proteomes" id="UP000184088">
    <property type="component" value="Unassembled WGS sequence"/>
</dbReference>
<dbReference type="AlphaFoldDB" id="A0A1M5A9F0"/>
<dbReference type="Gene3D" id="3.30.9.10">
    <property type="entry name" value="D-Amino Acid Oxidase, subunit A, domain 2"/>
    <property type="match status" value="1"/>
</dbReference>
<dbReference type="Gene3D" id="3.50.50.60">
    <property type="entry name" value="FAD/NAD(P)-binding domain"/>
    <property type="match status" value="1"/>
</dbReference>
<dbReference type="PANTHER" id="PTHR42720">
    <property type="entry name" value="GLYCEROL-3-PHOSPHATE DEHYDROGENASE"/>
    <property type="match status" value="1"/>
</dbReference>
<evidence type="ECO:0000259" key="1">
    <source>
        <dbReference type="Pfam" id="PF01266"/>
    </source>
</evidence>
<sequence>MYDVAIIGGGITGCAIARELSKYDVSVVLIEKEEDVAAGGATKANSAIIHAGYDPIPGTLKARLNVLGNAMYGELTEKLDIPFKRIGSLVLAFNSEERMMLNELYRRGQENGVPGLKIIESHELKEMEPNVSDDAVAALYSPTAGIICPYEAAIAFYENARENGVDFVFDSEVVSIKKEDCFIVETTSGTIKALYVVNAAGVYADEISKMAGAEEFKIVPRRGEYVLLDKSQGNIVNHVIFQTPTRYGKGILVSPTVDGNLIVGPNAVDIGNKDDNITTQKGLDEVVEGARKSVPGFDLRDRITNFAGIRAVPLSGDFYNRAFI</sequence>
<evidence type="ECO:0000313" key="3">
    <source>
        <dbReference type="Proteomes" id="UP000184088"/>
    </source>
</evidence>
<dbReference type="Pfam" id="PF01266">
    <property type="entry name" value="DAO"/>
    <property type="match status" value="1"/>
</dbReference>
<protein>
    <submittedName>
        <fullName evidence="2">L-2-hydroxyglutarate oxidase LhgO</fullName>
    </submittedName>
</protein>
<feature type="domain" description="FAD dependent oxidoreductase" evidence="1">
    <location>
        <begin position="3"/>
        <end position="318"/>
    </location>
</feature>
<dbReference type="InterPro" id="IPR052745">
    <property type="entry name" value="G3P_Oxidase/Oxidoreductase"/>
</dbReference>
<name>A0A1M5A9F0_9THEO</name>
<dbReference type="PANTHER" id="PTHR42720:SF1">
    <property type="entry name" value="GLYCEROL 3-PHOSPHATE OXIDASE"/>
    <property type="match status" value="1"/>
</dbReference>
<dbReference type="InterPro" id="IPR036188">
    <property type="entry name" value="FAD/NAD-bd_sf"/>
</dbReference>
<accession>A0A1M5A9F0</accession>
<dbReference type="SUPFAM" id="SSF54373">
    <property type="entry name" value="FAD-linked reductases, C-terminal domain"/>
    <property type="match status" value="1"/>
</dbReference>